<dbReference type="AlphaFoldDB" id="A0A453M148"/>
<protein>
    <submittedName>
        <fullName evidence="1">Uncharacterized protein</fullName>
    </submittedName>
</protein>
<keyword evidence="2" id="KW-1185">Reference proteome</keyword>
<name>A0A453M148_AEGTS</name>
<organism evidence="1 2">
    <name type="scientific">Aegilops tauschii subsp. strangulata</name>
    <name type="common">Goatgrass</name>
    <dbReference type="NCBI Taxonomy" id="200361"/>
    <lineage>
        <taxon>Eukaryota</taxon>
        <taxon>Viridiplantae</taxon>
        <taxon>Streptophyta</taxon>
        <taxon>Embryophyta</taxon>
        <taxon>Tracheophyta</taxon>
        <taxon>Spermatophyta</taxon>
        <taxon>Magnoliopsida</taxon>
        <taxon>Liliopsida</taxon>
        <taxon>Poales</taxon>
        <taxon>Poaceae</taxon>
        <taxon>BOP clade</taxon>
        <taxon>Pooideae</taxon>
        <taxon>Triticodae</taxon>
        <taxon>Triticeae</taxon>
        <taxon>Triticinae</taxon>
        <taxon>Aegilops</taxon>
    </lineage>
</organism>
<dbReference type="Gramene" id="AET5Gv20997400.2">
    <property type="protein sequence ID" value="AET5Gv20997400.2"/>
    <property type="gene ID" value="AET5Gv20997400"/>
</dbReference>
<sequence length="69" mass="8021">CSFRGQVHEHLQGVPLRRIWLSKTEHMDVCRCKKMLPVCSLCRRNSSSLMCGRLHFVCYSVSVVCTEFM</sequence>
<reference evidence="1" key="4">
    <citation type="submission" date="2019-03" db="UniProtKB">
        <authorList>
            <consortium name="EnsemblPlants"/>
        </authorList>
    </citation>
    <scope>IDENTIFICATION</scope>
</reference>
<reference evidence="1" key="3">
    <citation type="journal article" date="2017" name="Nature">
        <title>Genome sequence of the progenitor of the wheat D genome Aegilops tauschii.</title>
        <authorList>
            <person name="Luo M.C."/>
            <person name="Gu Y.Q."/>
            <person name="Puiu D."/>
            <person name="Wang H."/>
            <person name="Twardziok S.O."/>
            <person name="Deal K.R."/>
            <person name="Huo N."/>
            <person name="Zhu T."/>
            <person name="Wang L."/>
            <person name="Wang Y."/>
            <person name="McGuire P.E."/>
            <person name="Liu S."/>
            <person name="Long H."/>
            <person name="Ramasamy R.K."/>
            <person name="Rodriguez J.C."/>
            <person name="Van S.L."/>
            <person name="Yuan L."/>
            <person name="Wang Z."/>
            <person name="Xia Z."/>
            <person name="Xiao L."/>
            <person name="Anderson O.D."/>
            <person name="Ouyang S."/>
            <person name="Liang Y."/>
            <person name="Zimin A.V."/>
            <person name="Pertea G."/>
            <person name="Qi P."/>
            <person name="Bennetzen J.L."/>
            <person name="Dai X."/>
            <person name="Dawson M.W."/>
            <person name="Muller H.G."/>
            <person name="Kugler K."/>
            <person name="Rivarola-Duarte L."/>
            <person name="Spannagl M."/>
            <person name="Mayer K.F.X."/>
            <person name="Lu F.H."/>
            <person name="Bevan M.W."/>
            <person name="Leroy P."/>
            <person name="Li P."/>
            <person name="You F.M."/>
            <person name="Sun Q."/>
            <person name="Liu Z."/>
            <person name="Lyons E."/>
            <person name="Wicker T."/>
            <person name="Salzberg S.L."/>
            <person name="Devos K.M."/>
            <person name="Dvorak J."/>
        </authorList>
    </citation>
    <scope>NUCLEOTIDE SEQUENCE [LARGE SCALE GENOMIC DNA]</scope>
    <source>
        <strain evidence="1">cv. AL8/78</strain>
    </source>
</reference>
<accession>A0A453M148</accession>
<dbReference type="Proteomes" id="UP000015105">
    <property type="component" value="Chromosome 5D"/>
</dbReference>
<reference evidence="1" key="5">
    <citation type="journal article" date="2021" name="G3 (Bethesda)">
        <title>Aegilops tauschii genome assembly Aet v5.0 features greater sequence contiguity and improved annotation.</title>
        <authorList>
            <person name="Wang L."/>
            <person name="Zhu T."/>
            <person name="Rodriguez J.C."/>
            <person name="Deal K.R."/>
            <person name="Dubcovsky J."/>
            <person name="McGuire P.E."/>
            <person name="Lux T."/>
            <person name="Spannagl M."/>
            <person name="Mayer K.F.X."/>
            <person name="Baldrich P."/>
            <person name="Meyers B.C."/>
            <person name="Huo N."/>
            <person name="Gu Y.Q."/>
            <person name="Zhou H."/>
            <person name="Devos K.M."/>
            <person name="Bennetzen J.L."/>
            <person name="Unver T."/>
            <person name="Budak H."/>
            <person name="Gulick P.J."/>
            <person name="Galiba G."/>
            <person name="Kalapos B."/>
            <person name="Nelson D.R."/>
            <person name="Li P."/>
            <person name="You F.M."/>
            <person name="Luo M.C."/>
            <person name="Dvorak J."/>
        </authorList>
    </citation>
    <scope>NUCLEOTIDE SEQUENCE [LARGE SCALE GENOMIC DNA]</scope>
    <source>
        <strain evidence="1">cv. AL8/78</strain>
    </source>
</reference>
<dbReference type="EnsemblPlants" id="AET5Gv20997400.2">
    <property type="protein sequence ID" value="AET5Gv20997400.2"/>
    <property type="gene ID" value="AET5Gv20997400"/>
</dbReference>
<reference evidence="2" key="1">
    <citation type="journal article" date="2014" name="Science">
        <title>Ancient hybridizations among the ancestral genomes of bread wheat.</title>
        <authorList>
            <consortium name="International Wheat Genome Sequencing Consortium,"/>
            <person name="Marcussen T."/>
            <person name="Sandve S.R."/>
            <person name="Heier L."/>
            <person name="Spannagl M."/>
            <person name="Pfeifer M."/>
            <person name="Jakobsen K.S."/>
            <person name="Wulff B.B."/>
            <person name="Steuernagel B."/>
            <person name="Mayer K.F."/>
            <person name="Olsen O.A."/>
        </authorList>
    </citation>
    <scope>NUCLEOTIDE SEQUENCE [LARGE SCALE GENOMIC DNA]</scope>
    <source>
        <strain evidence="2">cv. AL8/78</strain>
    </source>
</reference>
<evidence type="ECO:0000313" key="2">
    <source>
        <dbReference type="Proteomes" id="UP000015105"/>
    </source>
</evidence>
<evidence type="ECO:0000313" key="1">
    <source>
        <dbReference type="EnsemblPlants" id="AET5Gv20997400.2"/>
    </source>
</evidence>
<proteinExistence type="predicted"/>
<reference evidence="2" key="2">
    <citation type="journal article" date="2017" name="Nat. Plants">
        <title>The Aegilops tauschii genome reveals multiple impacts of transposons.</title>
        <authorList>
            <person name="Zhao G."/>
            <person name="Zou C."/>
            <person name="Li K."/>
            <person name="Wang K."/>
            <person name="Li T."/>
            <person name="Gao L."/>
            <person name="Zhang X."/>
            <person name="Wang H."/>
            <person name="Yang Z."/>
            <person name="Liu X."/>
            <person name="Jiang W."/>
            <person name="Mao L."/>
            <person name="Kong X."/>
            <person name="Jiao Y."/>
            <person name="Jia J."/>
        </authorList>
    </citation>
    <scope>NUCLEOTIDE SEQUENCE [LARGE SCALE GENOMIC DNA]</scope>
    <source>
        <strain evidence="2">cv. AL8/78</strain>
    </source>
</reference>